<evidence type="ECO:0000313" key="2">
    <source>
        <dbReference type="Proteomes" id="UP000265520"/>
    </source>
</evidence>
<proteinExistence type="predicted"/>
<reference evidence="1 2" key="1">
    <citation type="journal article" date="2018" name="Front. Plant Sci.">
        <title>Red Clover (Trifolium pratense) and Zigzag Clover (T. medium) - A Picture of Genomic Similarities and Differences.</title>
        <authorList>
            <person name="Dluhosova J."/>
            <person name="Istvanek J."/>
            <person name="Nedelnik J."/>
            <person name="Repkova J."/>
        </authorList>
    </citation>
    <scope>NUCLEOTIDE SEQUENCE [LARGE SCALE GENOMIC DNA]</scope>
    <source>
        <strain evidence="2">cv. 10/8</strain>
        <tissue evidence="1">Leaf</tissue>
    </source>
</reference>
<sequence length="91" mass="10044">VNLGQLPRDSTNLSVNSSIKRLISKIVRSGASCESKVTLISTVNWGHPKWFPGEIQICQDDCYVSSSLSQESSSDRVDILGFMDMSRVPLK</sequence>
<dbReference type="AlphaFoldDB" id="A0A392SDW2"/>
<accession>A0A392SDW2</accession>
<dbReference type="Proteomes" id="UP000265520">
    <property type="component" value="Unassembled WGS sequence"/>
</dbReference>
<feature type="non-terminal residue" evidence="1">
    <location>
        <position position="1"/>
    </location>
</feature>
<comment type="caution">
    <text evidence="1">The sequence shown here is derived from an EMBL/GenBank/DDBJ whole genome shotgun (WGS) entry which is preliminary data.</text>
</comment>
<organism evidence="1 2">
    <name type="scientific">Trifolium medium</name>
    <dbReference type="NCBI Taxonomy" id="97028"/>
    <lineage>
        <taxon>Eukaryota</taxon>
        <taxon>Viridiplantae</taxon>
        <taxon>Streptophyta</taxon>
        <taxon>Embryophyta</taxon>
        <taxon>Tracheophyta</taxon>
        <taxon>Spermatophyta</taxon>
        <taxon>Magnoliopsida</taxon>
        <taxon>eudicotyledons</taxon>
        <taxon>Gunneridae</taxon>
        <taxon>Pentapetalae</taxon>
        <taxon>rosids</taxon>
        <taxon>fabids</taxon>
        <taxon>Fabales</taxon>
        <taxon>Fabaceae</taxon>
        <taxon>Papilionoideae</taxon>
        <taxon>50 kb inversion clade</taxon>
        <taxon>NPAAA clade</taxon>
        <taxon>Hologalegina</taxon>
        <taxon>IRL clade</taxon>
        <taxon>Trifolieae</taxon>
        <taxon>Trifolium</taxon>
    </lineage>
</organism>
<evidence type="ECO:0000313" key="1">
    <source>
        <dbReference type="EMBL" id="MCI47101.1"/>
    </source>
</evidence>
<name>A0A392SDW2_9FABA</name>
<dbReference type="EMBL" id="LXQA010367297">
    <property type="protein sequence ID" value="MCI47101.1"/>
    <property type="molecule type" value="Genomic_DNA"/>
</dbReference>
<keyword evidence="2" id="KW-1185">Reference proteome</keyword>
<protein>
    <submittedName>
        <fullName evidence="1">Uncharacterized protein</fullName>
    </submittedName>
</protein>